<evidence type="ECO:0000313" key="3">
    <source>
        <dbReference type="Proteomes" id="UP000053647"/>
    </source>
</evidence>
<protein>
    <recommendedName>
        <fullName evidence="1">DUF6699 domain-containing protein</fullName>
    </recommendedName>
</protein>
<dbReference type="HOGENOM" id="CLU_044866_0_0_1"/>
<dbReference type="OrthoDB" id="3202436at2759"/>
<proteinExistence type="predicted"/>
<organism evidence="2 3">
    <name type="scientific">Paxillus involutus ATCC 200175</name>
    <dbReference type="NCBI Taxonomy" id="664439"/>
    <lineage>
        <taxon>Eukaryota</taxon>
        <taxon>Fungi</taxon>
        <taxon>Dikarya</taxon>
        <taxon>Basidiomycota</taxon>
        <taxon>Agaricomycotina</taxon>
        <taxon>Agaricomycetes</taxon>
        <taxon>Agaricomycetidae</taxon>
        <taxon>Boletales</taxon>
        <taxon>Paxilineae</taxon>
        <taxon>Paxillaceae</taxon>
        <taxon>Paxillus</taxon>
    </lineage>
</organism>
<evidence type="ECO:0000259" key="1">
    <source>
        <dbReference type="Pfam" id="PF20415"/>
    </source>
</evidence>
<reference evidence="3" key="2">
    <citation type="submission" date="2015-01" db="EMBL/GenBank/DDBJ databases">
        <title>Evolutionary Origins and Diversification of the Mycorrhizal Mutualists.</title>
        <authorList>
            <consortium name="DOE Joint Genome Institute"/>
            <consortium name="Mycorrhizal Genomics Consortium"/>
            <person name="Kohler A."/>
            <person name="Kuo A."/>
            <person name="Nagy L.G."/>
            <person name="Floudas D."/>
            <person name="Copeland A."/>
            <person name="Barry K.W."/>
            <person name="Cichocki N."/>
            <person name="Veneault-Fourrey C."/>
            <person name="LaButti K."/>
            <person name="Lindquist E.A."/>
            <person name="Lipzen A."/>
            <person name="Lundell T."/>
            <person name="Morin E."/>
            <person name="Murat C."/>
            <person name="Riley R."/>
            <person name="Ohm R."/>
            <person name="Sun H."/>
            <person name="Tunlid A."/>
            <person name="Henrissat B."/>
            <person name="Grigoriev I.V."/>
            <person name="Hibbett D.S."/>
            <person name="Martin F."/>
        </authorList>
    </citation>
    <scope>NUCLEOTIDE SEQUENCE [LARGE SCALE GENOMIC DNA]</scope>
    <source>
        <strain evidence="3">ATCC 200175</strain>
    </source>
</reference>
<dbReference type="InterPro" id="IPR046522">
    <property type="entry name" value="DUF6699"/>
</dbReference>
<feature type="domain" description="DUF6699" evidence="1">
    <location>
        <begin position="213"/>
        <end position="356"/>
    </location>
</feature>
<accession>A0A0C9T7T2</accession>
<dbReference type="AlphaFoldDB" id="A0A0C9T7T2"/>
<sequence length="403" mass="46606">MAQHLWPDNGGIYRAVETFNAPWVASPAIHHTMTYETPAFDGFPWDLSLIHDETAREERIRLKRERSARRMIKSERRRKKCRKFWGSLKDLLWDEDNKKAKRLSPLTMPFVPNDRWKAYGYWARPVVNGVQVRNATPRPLPPITIDPDTVWNSLRGPNNSPHPENWPARLDHPALPLRPLEWHTPRPGALMPFPHDVQLNPYLQHRYIGPYPICFDIGRHPRGIVYDTHESATIPLDPADFAQPATYPFVTHMHIVGVADDPLPNFPWPIMIRNMQGITCADVFQAISNNFREHVTTAEFNSWTGRGRDLAARAYHRRIRTPLDNTRPDSVPDPNDGLRRIDYMGDKVMFRGLEASPLKDGTWLMFVGPPLVRHITPYKLNVTTLYDLARYPRKPVDIAVLEL</sequence>
<keyword evidence="3" id="KW-1185">Reference proteome</keyword>
<dbReference type="Pfam" id="PF20415">
    <property type="entry name" value="DUF6699"/>
    <property type="match status" value="1"/>
</dbReference>
<gene>
    <name evidence="2" type="ORF">PAXINDRAFT_137728</name>
</gene>
<evidence type="ECO:0000313" key="2">
    <source>
        <dbReference type="EMBL" id="KIJ11710.1"/>
    </source>
</evidence>
<dbReference type="Proteomes" id="UP000053647">
    <property type="component" value="Unassembled WGS sequence"/>
</dbReference>
<name>A0A0C9T7T2_PAXIN</name>
<dbReference type="EMBL" id="KN819374">
    <property type="protein sequence ID" value="KIJ11710.1"/>
    <property type="molecule type" value="Genomic_DNA"/>
</dbReference>
<reference evidence="2 3" key="1">
    <citation type="submission" date="2014-06" db="EMBL/GenBank/DDBJ databases">
        <authorList>
            <consortium name="DOE Joint Genome Institute"/>
            <person name="Kuo A."/>
            <person name="Kohler A."/>
            <person name="Nagy L.G."/>
            <person name="Floudas D."/>
            <person name="Copeland A."/>
            <person name="Barry K.W."/>
            <person name="Cichocki N."/>
            <person name="Veneault-Fourrey C."/>
            <person name="LaButti K."/>
            <person name="Lindquist E.A."/>
            <person name="Lipzen A."/>
            <person name="Lundell T."/>
            <person name="Morin E."/>
            <person name="Murat C."/>
            <person name="Sun H."/>
            <person name="Tunlid A."/>
            <person name="Henrissat B."/>
            <person name="Grigoriev I.V."/>
            <person name="Hibbett D.S."/>
            <person name="Martin F."/>
            <person name="Nordberg H.P."/>
            <person name="Cantor M.N."/>
            <person name="Hua S.X."/>
        </authorList>
    </citation>
    <scope>NUCLEOTIDE SEQUENCE [LARGE SCALE GENOMIC DNA]</scope>
    <source>
        <strain evidence="2 3">ATCC 200175</strain>
    </source>
</reference>